<name>A0ABP0CS52_9PEZI</name>
<evidence type="ECO:0000313" key="2">
    <source>
        <dbReference type="EMBL" id="CAK7234731.1"/>
    </source>
</evidence>
<protein>
    <submittedName>
        <fullName evidence="2">Uncharacterized protein</fullName>
    </submittedName>
</protein>
<keyword evidence="3" id="KW-1185">Reference proteome</keyword>
<evidence type="ECO:0000313" key="3">
    <source>
        <dbReference type="Proteomes" id="UP001642406"/>
    </source>
</evidence>
<keyword evidence="1" id="KW-0472">Membrane</keyword>
<dbReference type="PANTHER" id="PTHR35043:SF8">
    <property type="entry name" value="DUF4220 DOMAIN-CONTAINING PROTEIN"/>
    <property type="match status" value="1"/>
</dbReference>
<gene>
    <name evidence="2" type="ORF">SBRCBS47491_009048</name>
</gene>
<comment type="caution">
    <text evidence="2">The sequence shown here is derived from an EMBL/GenBank/DDBJ whole genome shotgun (WGS) entry which is preliminary data.</text>
</comment>
<dbReference type="EMBL" id="CAWUHC010000131">
    <property type="protein sequence ID" value="CAK7234731.1"/>
    <property type="molecule type" value="Genomic_DNA"/>
</dbReference>
<proteinExistence type="predicted"/>
<evidence type="ECO:0000256" key="1">
    <source>
        <dbReference type="SAM" id="Phobius"/>
    </source>
</evidence>
<feature type="transmembrane region" description="Helical" evidence="1">
    <location>
        <begin position="195"/>
        <end position="219"/>
    </location>
</feature>
<accession>A0ABP0CS52</accession>
<dbReference type="Proteomes" id="UP001642406">
    <property type="component" value="Unassembled WGS sequence"/>
</dbReference>
<feature type="transmembrane region" description="Helical" evidence="1">
    <location>
        <begin position="106"/>
        <end position="129"/>
    </location>
</feature>
<organism evidence="2 3">
    <name type="scientific">Sporothrix bragantina</name>
    <dbReference type="NCBI Taxonomy" id="671064"/>
    <lineage>
        <taxon>Eukaryota</taxon>
        <taxon>Fungi</taxon>
        <taxon>Dikarya</taxon>
        <taxon>Ascomycota</taxon>
        <taxon>Pezizomycotina</taxon>
        <taxon>Sordariomycetes</taxon>
        <taxon>Sordariomycetidae</taxon>
        <taxon>Ophiostomatales</taxon>
        <taxon>Ophiostomataceae</taxon>
        <taxon>Sporothrix</taxon>
    </lineage>
</organism>
<sequence length="248" mass="28601">VIQYLAAKGSVKKFKDSGYEGWTIRNGFYAGMGGFVLHSPDFVPFPLSVDQVHYLVSHGYIDYHDVLIDKDEIEDKNKFDTVTRILTTVQLLWFVINVNARASLGMAITTLELSTIAFIFVTIFTCYFWRYKPQDVAAPIIVELKVPLATVLVNAGEFAQHSYSYSPLDFADPEPHWFQLVWRNIERILWRISSAFIICSMFCTWLIIYAGFVMFPWIAARVEERLLPVSENQPKVLSLLARLYVRLR</sequence>
<keyword evidence="1" id="KW-1133">Transmembrane helix</keyword>
<reference evidence="2 3" key="1">
    <citation type="submission" date="2024-01" db="EMBL/GenBank/DDBJ databases">
        <authorList>
            <person name="Allen C."/>
            <person name="Tagirdzhanova G."/>
        </authorList>
    </citation>
    <scope>NUCLEOTIDE SEQUENCE [LARGE SCALE GENOMIC DNA]</scope>
</reference>
<keyword evidence="1" id="KW-0812">Transmembrane</keyword>
<feature type="non-terminal residue" evidence="2">
    <location>
        <position position="1"/>
    </location>
</feature>
<dbReference type="PANTHER" id="PTHR35043">
    <property type="entry name" value="TRANSCRIPTION FACTOR DOMAIN-CONTAINING PROTEIN"/>
    <property type="match status" value="1"/>
</dbReference>